<dbReference type="Proteomes" id="UP000249061">
    <property type="component" value="Unassembled WGS sequence"/>
</dbReference>
<evidence type="ECO:0000313" key="1">
    <source>
        <dbReference type="EMBL" id="PZR12317.1"/>
    </source>
</evidence>
<organism evidence="1 2">
    <name type="scientific">Archangium gephyra</name>
    <dbReference type="NCBI Taxonomy" id="48"/>
    <lineage>
        <taxon>Bacteria</taxon>
        <taxon>Pseudomonadati</taxon>
        <taxon>Myxococcota</taxon>
        <taxon>Myxococcia</taxon>
        <taxon>Myxococcales</taxon>
        <taxon>Cystobacterineae</taxon>
        <taxon>Archangiaceae</taxon>
        <taxon>Archangium</taxon>
    </lineage>
</organism>
<proteinExistence type="predicted"/>
<name>A0A2W5TEF3_9BACT</name>
<accession>A0A2W5TEF3</accession>
<sequence>MLHRHGHHVRLPIGQEVRGLAEPVVDAVALDAALRELHHVLAEVAGASQRRCETFFDELNEFGVHSVGTSSR</sequence>
<comment type="caution">
    <text evidence="1">The sequence shown here is derived from an EMBL/GenBank/DDBJ whole genome shotgun (WGS) entry which is preliminary data.</text>
</comment>
<gene>
    <name evidence="1" type="ORF">DI536_15555</name>
</gene>
<evidence type="ECO:0000313" key="2">
    <source>
        <dbReference type="Proteomes" id="UP000249061"/>
    </source>
</evidence>
<protein>
    <submittedName>
        <fullName evidence="1">Uncharacterized protein</fullName>
    </submittedName>
</protein>
<dbReference type="EMBL" id="QFQP01000012">
    <property type="protein sequence ID" value="PZR12317.1"/>
    <property type="molecule type" value="Genomic_DNA"/>
</dbReference>
<dbReference type="AlphaFoldDB" id="A0A2W5TEF3"/>
<reference evidence="1 2" key="1">
    <citation type="submission" date="2017-08" db="EMBL/GenBank/DDBJ databases">
        <title>Infants hospitalized years apart are colonized by the same room-sourced microbial strains.</title>
        <authorList>
            <person name="Brooks B."/>
            <person name="Olm M.R."/>
            <person name="Firek B.A."/>
            <person name="Baker R."/>
            <person name="Thomas B.C."/>
            <person name="Morowitz M.J."/>
            <person name="Banfield J.F."/>
        </authorList>
    </citation>
    <scope>NUCLEOTIDE SEQUENCE [LARGE SCALE GENOMIC DNA]</scope>
    <source>
        <strain evidence="1">S2_003_000_R2_14</strain>
    </source>
</reference>